<reference evidence="2 3" key="1">
    <citation type="journal article" date="2014" name="PLoS Genet.">
        <title>Phylogenetically driven sequencing of extremely halophilic archaea reveals strategies for static and dynamic osmo-response.</title>
        <authorList>
            <person name="Becker E.A."/>
            <person name="Seitzer P.M."/>
            <person name="Tritt A."/>
            <person name="Larsen D."/>
            <person name="Krusor M."/>
            <person name="Yao A.I."/>
            <person name="Wu D."/>
            <person name="Madern D."/>
            <person name="Eisen J.A."/>
            <person name="Darling A.E."/>
            <person name="Facciotti M.T."/>
        </authorList>
    </citation>
    <scope>NUCLEOTIDE SEQUENCE [LARGE SCALE GENOMIC DNA]</scope>
    <source>
        <strain evidence="2 3">JCM 14978</strain>
    </source>
</reference>
<feature type="compositionally biased region" description="Acidic residues" evidence="1">
    <location>
        <begin position="352"/>
        <end position="366"/>
    </location>
</feature>
<proteinExistence type="predicted"/>
<dbReference type="AlphaFoldDB" id="M0PK99"/>
<dbReference type="RefSeq" id="WP_008846936.1">
    <property type="nucleotide sequence ID" value="NZ_AOJH01000006.1"/>
</dbReference>
<comment type="caution">
    <text evidence="2">The sequence shown here is derived from an EMBL/GenBank/DDBJ whole genome shotgun (WGS) entry which is preliminary data.</text>
</comment>
<name>M0PK99_9EURY</name>
<evidence type="ECO:0000313" key="2">
    <source>
        <dbReference type="EMBL" id="EMA70024.1"/>
    </source>
</evidence>
<evidence type="ECO:0000313" key="3">
    <source>
        <dbReference type="Proteomes" id="UP000011546"/>
    </source>
</evidence>
<dbReference type="InterPro" id="IPR027417">
    <property type="entry name" value="P-loop_NTPase"/>
</dbReference>
<dbReference type="PATRIC" id="fig|1230456.3.peg.139"/>
<organism evidence="2 3">
    <name type="scientific">Halorubrum kocurii JCM 14978</name>
    <dbReference type="NCBI Taxonomy" id="1230456"/>
    <lineage>
        <taxon>Archaea</taxon>
        <taxon>Methanobacteriati</taxon>
        <taxon>Methanobacteriota</taxon>
        <taxon>Stenosarchaea group</taxon>
        <taxon>Halobacteria</taxon>
        <taxon>Halobacteriales</taxon>
        <taxon>Haloferacaceae</taxon>
        <taxon>Halorubrum</taxon>
    </lineage>
</organism>
<feature type="compositionally biased region" description="Acidic residues" evidence="1">
    <location>
        <begin position="387"/>
        <end position="405"/>
    </location>
</feature>
<feature type="region of interest" description="Disordered" evidence="1">
    <location>
        <begin position="216"/>
        <end position="283"/>
    </location>
</feature>
<feature type="compositionally biased region" description="Gly residues" evidence="1">
    <location>
        <begin position="449"/>
        <end position="462"/>
    </location>
</feature>
<keyword evidence="2" id="KW-0131">Cell cycle</keyword>
<feature type="compositionally biased region" description="Gly residues" evidence="1">
    <location>
        <begin position="411"/>
        <end position="434"/>
    </location>
</feature>
<keyword evidence="2" id="KW-0132">Cell division</keyword>
<dbReference type="Proteomes" id="UP000011546">
    <property type="component" value="Unassembled WGS sequence"/>
</dbReference>
<dbReference type="STRING" id="1230456.C468_00775"/>
<gene>
    <name evidence="2" type="ORF">C468_00775</name>
</gene>
<sequence length="462" mass="45511">MNHTVAVTGETQGEGKATSVAIPGGVFAETGADVLLVDCDFTNPSLAVDIGIRDPETTVYDVCTGSATVREAVHTGLAGIAVVPGKRFSVPDAADGVVVVSRSGGAAGRNAAAVHGSLREHGRPPLGTAITRVESNADSTDWDCELLATVPESNAVAVGATAVLDALSDPAAGSCRELAQGVYRRLRNENDETVSNTVTWLPQLSDLFVAAAVTDGASGDTDTSSIDEAGEPKSAASADGAHSTVTAVTDGGTDSEGVADDSTAEANGSTEGPTEDDDNGPTITRRGALAALTVAVGGVSAGILNTHETPKIEAFGYGGTPVSSTESGATSATNNTTNAGSLPTAGVAQTEPTDETGTEGTEEDPIGNETETGNTTAPENVSNTTETGEDLAPDAEPAPDEDSETEAPPTNGGGGGSTGSGSDTGGGGGAGGDDGTTDEPPEPRQGEFGTVGYGSGGYGGVA</sequence>
<dbReference type="SUPFAM" id="SSF52540">
    <property type="entry name" value="P-loop containing nucleoside triphosphate hydrolases"/>
    <property type="match status" value="1"/>
</dbReference>
<feature type="compositionally biased region" description="Polar residues" evidence="1">
    <location>
        <begin position="369"/>
        <end position="386"/>
    </location>
</feature>
<dbReference type="GO" id="GO:0051301">
    <property type="term" value="P:cell division"/>
    <property type="evidence" value="ECO:0007669"/>
    <property type="project" value="UniProtKB-KW"/>
</dbReference>
<evidence type="ECO:0000256" key="1">
    <source>
        <dbReference type="SAM" id="MobiDB-lite"/>
    </source>
</evidence>
<protein>
    <submittedName>
        <fullName evidence="2">Cell division inhibitor minD</fullName>
    </submittedName>
</protein>
<keyword evidence="3" id="KW-1185">Reference proteome</keyword>
<feature type="compositionally biased region" description="Low complexity" evidence="1">
    <location>
        <begin position="323"/>
        <end position="341"/>
    </location>
</feature>
<accession>M0PK99</accession>
<feature type="region of interest" description="Disordered" evidence="1">
    <location>
        <begin position="317"/>
        <end position="462"/>
    </location>
</feature>
<dbReference type="Gene3D" id="3.40.50.300">
    <property type="entry name" value="P-loop containing nucleotide triphosphate hydrolases"/>
    <property type="match status" value="1"/>
</dbReference>
<dbReference type="EMBL" id="AOJH01000006">
    <property type="protein sequence ID" value="EMA70024.1"/>
    <property type="molecule type" value="Genomic_DNA"/>
</dbReference>